<dbReference type="CDD" id="cd19482">
    <property type="entry name" value="RecA-like_Thep1"/>
    <property type="match status" value="1"/>
</dbReference>
<evidence type="ECO:0000313" key="6">
    <source>
        <dbReference type="Proteomes" id="UP001152759"/>
    </source>
</evidence>
<dbReference type="InterPro" id="IPR003593">
    <property type="entry name" value="AAA+_ATPase"/>
</dbReference>
<keyword evidence="2" id="KW-0378">Hydrolase</keyword>
<keyword evidence="1" id="KW-0547">Nucleotide-binding</keyword>
<dbReference type="GO" id="GO:0017111">
    <property type="term" value="F:ribonucleoside triphosphate phosphatase activity"/>
    <property type="evidence" value="ECO:0007669"/>
    <property type="project" value="InterPro"/>
</dbReference>
<dbReference type="NCBIfam" id="NF010248">
    <property type="entry name" value="PRK13695.1"/>
    <property type="match status" value="1"/>
</dbReference>
<dbReference type="Pfam" id="PF03266">
    <property type="entry name" value="NTPase_1"/>
    <property type="match status" value="1"/>
</dbReference>
<gene>
    <name evidence="5" type="ORF">BEMITA_LOCUS115</name>
</gene>
<dbReference type="PANTHER" id="PTHR43146">
    <property type="entry name" value="CANCER-RELATED NUCLEOSIDE-TRIPHOSPHATASE"/>
    <property type="match status" value="1"/>
</dbReference>
<dbReference type="InterPro" id="IPR027417">
    <property type="entry name" value="P-loop_NTPase"/>
</dbReference>
<evidence type="ECO:0000256" key="3">
    <source>
        <dbReference type="ARBA" id="ARBA00022840"/>
    </source>
</evidence>
<feature type="domain" description="AAA+ ATPase" evidence="4">
    <location>
        <begin position="7"/>
        <end position="173"/>
    </location>
</feature>
<dbReference type="AlphaFoldDB" id="A0AAI8Y3E0"/>
<dbReference type="SUPFAM" id="SSF52540">
    <property type="entry name" value="P-loop containing nucleoside triphosphate hydrolases"/>
    <property type="match status" value="1"/>
</dbReference>
<dbReference type="InterPro" id="IPR004948">
    <property type="entry name" value="Nuc-triphosphatase_THEP1"/>
</dbReference>
<organism evidence="5 6">
    <name type="scientific">Bemisia tabaci</name>
    <name type="common">Sweetpotato whitefly</name>
    <name type="synonym">Aleurodes tabaci</name>
    <dbReference type="NCBI Taxonomy" id="7038"/>
    <lineage>
        <taxon>Eukaryota</taxon>
        <taxon>Metazoa</taxon>
        <taxon>Ecdysozoa</taxon>
        <taxon>Arthropoda</taxon>
        <taxon>Hexapoda</taxon>
        <taxon>Insecta</taxon>
        <taxon>Pterygota</taxon>
        <taxon>Neoptera</taxon>
        <taxon>Paraneoptera</taxon>
        <taxon>Hemiptera</taxon>
        <taxon>Sternorrhyncha</taxon>
        <taxon>Aleyrodoidea</taxon>
        <taxon>Aleyrodidae</taxon>
        <taxon>Aleyrodinae</taxon>
        <taxon>Bemisia</taxon>
    </lineage>
</organism>
<dbReference type="Proteomes" id="UP001152759">
    <property type="component" value="Unassembled WGS sequence"/>
</dbReference>
<evidence type="ECO:0000259" key="4">
    <source>
        <dbReference type="SMART" id="SM00382"/>
    </source>
</evidence>
<dbReference type="Gene3D" id="3.40.50.300">
    <property type="entry name" value="P-loop containing nucleotide triphosphate hydrolases"/>
    <property type="match status" value="1"/>
</dbReference>
<keyword evidence="3" id="KW-0067">ATP-binding</keyword>
<evidence type="ECO:0000256" key="1">
    <source>
        <dbReference type="ARBA" id="ARBA00022741"/>
    </source>
</evidence>
<keyword evidence="6" id="KW-1185">Reference proteome</keyword>
<sequence length="188" mass="21063">MAEVRPRLQHIFLTGPPGVGKTTLTKKICERLRTNRIKIQGFYTEEKREHGSRIGFDVVSLDGKRGPLARITSQQCGNFPKVGKYAVDIQAFESIALPILNNLQGSPVLILDEIGKMELYSNKFKQKVSEIFRNSETVILATIPSRPMPVVDSLRKLPSAKIFTLSVQNRDDLEDEVMTHLMAPLATT</sequence>
<reference evidence="5" key="1">
    <citation type="submission" date="2021-12" db="EMBL/GenBank/DDBJ databases">
        <authorList>
            <person name="King R."/>
        </authorList>
    </citation>
    <scope>NUCLEOTIDE SEQUENCE</scope>
</reference>
<dbReference type="GO" id="GO:0005524">
    <property type="term" value="F:ATP binding"/>
    <property type="evidence" value="ECO:0007669"/>
    <property type="project" value="UniProtKB-KW"/>
</dbReference>
<evidence type="ECO:0000256" key="2">
    <source>
        <dbReference type="ARBA" id="ARBA00022801"/>
    </source>
</evidence>
<dbReference type="HAMAP" id="MF_00796">
    <property type="entry name" value="NTPase_1"/>
    <property type="match status" value="1"/>
</dbReference>
<comment type="caution">
    <text evidence="5">The sequence shown here is derived from an EMBL/GenBank/DDBJ whole genome shotgun (WGS) entry which is preliminary data.</text>
</comment>
<accession>A0AAI8Y3E0</accession>
<name>A0AAI8Y3E0_BEMTA</name>
<protein>
    <recommendedName>
        <fullName evidence="4">AAA+ ATPase domain-containing protein</fullName>
    </recommendedName>
</protein>
<dbReference type="SMART" id="SM00382">
    <property type="entry name" value="AAA"/>
    <property type="match status" value="1"/>
</dbReference>
<evidence type="ECO:0000313" key="5">
    <source>
        <dbReference type="EMBL" id="CAH0746969.1"/>
    </source>
</evidence>
<proteinExistence type="inferred from homology"/>
<dbReference type="EMBL" id="CAKKNF020000015">
    <property type="protein sequence ID" value="CAH0746969.1"/>
    <property type="molecule type" value="Genomic_DNA"/>
</dbReference>
<dbReference type="PANTHER" id="PTHR43146:SF1">
    <property type="entry name" value="CANCER-RELATED NUCLEOSIDE-TRIPHOSPHATASE"/>
    <property type="match status" value="1"/>
</dbReference>